<dbReference type="AlphaFoldDB" id="A0A1G8RU87"/>
<evidence type="ECO:0000313" key="1">
    <source>
        <dbReference type="EMBL" id="SDJ20528.1"/>
    </source>
</evidence>
<protein>
    <submittedName>
        <fullName evidence="1">Uncharacterized protein</fullName>
    </submittedName>
</protein>
<keyword evidence="2" id="KW-1185">Reference proteome</keyword>
<name>A0A1G8RU87_9BACI</name>
<dbReference type="Proteomes" id="UP000198853">
    <property type="component" value="Unassembled WGS sequence"/>
</dbReference>
<dbReference type="EMBL" id="FNEN01000020">
    <property type="protein sequence ID" value="SDJ20528.1"/>
    <property type="molecule type" value="Genomic_DNA"/>
</dbReference>
<gene>
    <name evidence="1" type="ORF">SAMN04488123_12050</name>
</gene>
<accession>A0A1G8RU87</accession>
<sequence>MMAKTNAYDNLQISMTRDSLKEAYAAIFENEKRGFEQVGHIGSFVDMNGHGRYVVKMRKAGEE</sequence>
<evidence type="ECO:0000313" key="2">
    <source>
        <dbReference type="Proteomes" id="UP000198853"/>
    </source>
</evidence>
<proteinExistence type="predicted"/>
<reference evidence="1 2" key="1">
    <citation type="submission" date="2016-10" db="EMBL/GenBank/DDBJ databases">
        <authorList>
            <person name="de Groot N.N."/>
        </authorList>
    </citation>
    <scope>NUCLEOTIDE SEQUENCE [LARGE SCALE GENOMIC DNA]</scope>
    <source>
        <strain evidence="1 2">DSM 21771</strain>
    </source>
</reference>
<organism evidence="1 2">
    <name type="scientific">Natribacillus halophilus</name>
    <dbReference type="NCBI Taxonomy" id="549003"/>
    <lineage>
        <taxon>Bacteria</taxon>
        <taxon>Bacillati</taxon>
        <taxon>Bacillota</taxon>
        <taxon>Bacilli</taxon>
        <taxon>Bacillales</taxon>
        <taxon>Bacillaceae</taxon>
        <taxon>Natribacillus</taxon>
    </lineage>
</organism>